<sequence>MLIDGETYFGKCTPYQRPEVRIEFMVPAIHCSVCFVSVEAVMSLRCGTGLNFSQAFLGFVSSRSMEIDISQPHPPEQRPQHLDRTL</sequence>
<gene>
    <name evidence="1" type="ORF">QLX08_003296</name>
</gene>
<protein>
    <submittedName>
        <fullName evidence="1">Uncharacterized protein</fullName>
    </submittedName>
</protein>
<proteinExistence type="predicted"/>
<keyword evidence="2" id="KW-1185">Reference proteome</keyword>
<dbReference type="Proteomes" id="UP001432146">
    <property type="component" value="Unassembled WGS sequence"/>
</dbReference>
<evidence type="ECO:0000313" key="2">
    <source>
        <dbReference type="Proteomes" id="UP001432146"/>
    </source>
</evidence>
<accession>A0AAW1AAA0</accession>
<name>A0AAW1AAA0_9HYME</name>
<dbReference type="EMBL" id="JAWNGG020000048">
    <property type="protein sequence ID" value="KAK9305773.1"/>
    <property type="molecule type" value="Genomic_DNA"/>
</dbReference>
<organism evidence="1 2">
    <name type="scientific">Tetragonisca angustula</name>
    <dbReference type="NCBI Taxonomy" id="166442"/>
    <lineage>
        <taxon>Eukaryota</taxon>
        <taxon>Metazoa</taxon>
        <taxon>Ecdysozoa</taxon>
        <taxon>Arthropoda</taxon>
        <taxon>Hexapoda</taxon>
        <taxon>Insecta</taxon>
        <taxon>Pterygota</taxon>
        <taxon>Neoptera</taxon>
        <taxon>Endopterygota</taxon>
        <taxon>Hymenoptera</taxon>
        <taxon>Apocrita</taxon>
        <taxon>Aculeata</taxon>
        <taxon>Apoidea</taxon>
        <taxon>Anthophila</taxon>
        <taxon>Apidae</taxon>
        <taxon>Tetragonisca</taxon>
    </lineage>
</organism>
<evidence type="ECO:0000313" key="1">
    <source>
        <dbReference type="EMBL" id="KAK9305773.1"/>
    </source>
</evidence>
<dbReference type="AlphaFoldDB" id="A0AAW1AAA0"/>
<comment type="caution">
    <text evidence="1">The sequence shown here is derived from an EMBL/GenBank/DDBJ whole genome shotgun (WGS) entry which is preliminary data.</text>
</comment>
<reference evidence="1 2" key="1">
    <citation type="submission" date="2024-05" db="EMBL/GenBank/DDBJ databases">
        <title>The nuclear and mitochondrial genome assemblies of Tetragonisca angustula (Apidae: Meliponini), a tiny yet remarkable pollinator in the Neotropics.</title>
        <authorList>
            <person name="Ferrari R."/>
            <person name="Ricardo P.C."/>
            <person name="Dias F.C."/>
            <person name="Araujo N.S."/>
            <person name="Soares D.O."/>
            <person name="Zhou Q.-S."/>
            <person name="Zhu C.-D."/>
            <person name="Coutinho L."/>
            <person name="Airas M.C."/>
            <person name="Batista T.M."/>
        </authorList>
    </citation>
    <scope>NUCLEOTIDE SEQUENCE [LARGE SCALE GENOMIC DNA]</scope>
    <source>
        <strain evidence="1">ASF017062</strain>
        <tissue evidence="1">Abdomen</tissue>
    </source>
</reference>